<gene>
    <name evidence="6" type="ORF">ACFQ2X_03910</name>
</gene>
<evidence type="ECO:0000256" key="2">
    <source>
        <dbReference type="ARBA" id="ARBA00022692"/>
    </source>
</evidence>
<dbReference type="Pfam" id="PF01124">
    <property type="entry name" value="MAPEG"/>
    <property type="match status" value="1"/>
</dbReference>
<dbReference type="EMBL" id="JBHTLR010000005">
    <property type="protein sequence ID" value="MFD1215732.1"/>
    <property type="molecule type" value="Genomic_DNA"/>
</dbReference>
<sequence length="177" mass="19663">MSQESNNKTVKRGMAVGLLGTLFLFSALYYMFPKITQEVVLIERVRLGIECLVFPSILFLATILRVGSQRYGNPSEDPTKVIANSKGMAVDLRVLSNTHEQIVVFAINTLALSVLLPYQYLSLLPIYSGVFVVGRMIFWLAYHNNVLWRAPGFALSTLPALAGLGYCGLVLMLRIFS</sequence>
<keyword evidence="3 5" id="KW-1133">Transmembrane helix</keyword>
<protein>
    <submittedName>
        <fullName evidence="6">MAPEG family protein</fullName>
    </submittedName>
</protein>
<feature type="transmembrane region" description="Helical" evidence="5">
    <location>
        <begin position="44"/>
        <end position="64"/>
    </location>
</feature>
<evidence type="ECO:0000256" key="3">
    <source>
        <dbReference type="ARBA" id="ARBA00022989"/>
    </source>
</evidence>
<dbReference type="SUPFAM" id="SSF161084">
    <property type="entry name" value="MAPEG domain-like"/>
    <property type="match status" value="1"/>
</dbReference>
<keyword evidence="7" id="KW-1185">Reference proteome</keyword>
<comment type="subcellular location">
    <subcellularLocation>
        <location evidence="1">Membrane</location>
    </subcellularLocation>
</comment>
<organism evidence="6 7">
    <name type="scientific">Microbulbifer celer</name>
    <dbReference type="NCBI Taxonomy" id="435905"/>
    <lineage>
        <taxon>Bacteria</taxon>
        <taxon>Pseudomonadati</taxon>
        <taxon>Pseudomonadota</taxon>
        <taxon>Gammaproteobacteria</taxon>
        <taxon>Cellvibrionales</taxon>
        <taxon>Microbulbiferaceae</taxon>
        <taxon>Microbulbifer</taxon>
    </lineage>
</organism>
<name>A0ABW3U5P2_9GAMM</name>
<evidence type="ECO:0000256" key="4">
    <source>
        <dbReference type="ARBA" id="ARBA00023136"/>
    </source>
</evidence>
<evidence type="ECO:0000313" key="7">
    <source>
        <dbReference type="Proteomes" id="UP001597264"/>
    </source>
</evidence>
<feature type="transmembrane region" description="Helical" evidence="5">
    <location>
        <begin position="12"/>
        <end position="32"/>
    </location>
</feature>
<evidence type="ECO:0000256" key="1">
    <source>
        <dbReference type="ARBA" id="ARBA00004370"/>
    </source>
</evidence>
<accession>A0ABW3U5P2</accession>
<keyword evidence="4 5" id="KW-0472">Membrane</keyword>
<evidence type="ECO:0000313" key="6">
    <source>
        <dbReference type="EMBL" id="MFD1215732.1"/>
    </source>
</evidence>
<dbReference type="Gene3D" id="1.20.120.550">
    <property type="entry name" value="Membrane associated eicosanoid/glutathione metabolism-like domain"/>
    <property type="match status" value="1"/>
</dbReference>
<dbReference type="RefSeq" id="WP_230436570.1">
    <property type="nucleotide sequence ID" value="NZ_CP087715.1"/>
</dbReference>
<feature type="transmembrane region" description="Helical" evidence="5">
    <location>
        <begin position="126"/>
        <end position="142"/>
    </location>
</feature>
<dbReference type="PANTHER" id="PTHR31004">
    <property type="entry name" value="TRANSMEMBRANE PROTEIN 79"/>
    <property type="match status" value="1"/>
</dbReference>
<comment type="caution">
    <text evidence="6">The sequence shown here is derived from an EMBL/GenBank/DDBJ whole genome shotgun (WGS) entry which is preliminary data.</text>
</comment>
<reference evidence="7" key="1">
    <citation type="journal article" date="2019" name="Int. J. Syst. Evol. Microbiol.">
        <title>The Global Catalogue of Microorganisms (GCM) 10K type strain sequencing project: providing services to taxonomists for standard genome sequencing and annotation.</title>
        <authorList>
            <consortium name="The Broad Institute Genomics Platform"/>
            <consortium name="The Broad Institute Genome Sequencing Center for Infectious Disease"/>
            <person name="Wu L."/>
            <person name="Ma J."/>
        </authorList>
    </citation>
    <scope>NUCLEOTIDE SEQUENCE [LARGE SCALE GENOMIC DNA]</scope>
    <source>
        <strain evidence="7">CCUG 54356</strain>
    </source>
</reference>
<feature type="transmembrane region" description="Helical" evidence="5">
    <location>
        <begin position="154"/>
        <end position="176"/>
    </location>
</feature>
<dbReference type="PANTHER" id="PTHR31004:SF1">
    <property type="entry name" value="TRANSMEMBRANE PROTEIN 79"/>
    <property type="match status" value="1"/>
</dbReference>
<dbReference type="Proteomes" id="UP001597264">
    <property type="component" value="Unassembled WGS sequence"/>
</dbReference>
<evidence type="ECO:0000256" key="5">
    <source>
        <dbReference type="SAM" id="Phobius"/>
    </source>
</evidence>
<dbReference type="InterPro" id="IPR001129">
    <property type="entry name" value="Membr-assoc_MAPEG"/>
</dbReference>
<proteinExistence type="predicted"/>
<keyword evidence="2 5" id="KW-0812">Transmembrane</keyword>
<dbReference type="InterPro" id="IPR023352">
    <property type="entry name" value="MAPEG-like_dom_sf"/>
</dbReference>